<dbReference type="EMBL" id="GL883021">
    <property type="protein sequence ID" value="EGG16663.1"/>
    <property type="molecule type" value="Genomic_DNA"/>
</dbReference>
<gene>
    <name evidence="1" type="ORF">DFA_07641</name>
</gene>
<dbReference type="AlphaFoldDB" id="F4Q2I4"/>
<dbReference type="RefSeq" id="XP_004355137.1">
    <property type="nucleotide sequence ID" value="XM_004355085.1"/>
</dbReference>
<organism evidence="1 2">
    <name type="scientific">Cavenderia fasciculata</name>
    <name type="common">Slime mold</name>
    <name type="synonym">Dictyostelium fasciculatum</name>
    <dbReference type="NCBI Taxonomy" id="261658"/>
    <lineage>
        <taxon>Eukaryota</taxon>
        <taxon>Amoebozoa</taxon>
        <taxon>Evosea</taxon>
        <taxon>Eumycetozoa</taxon>
        <taxon>Dictyostelia</taxon>
        <taxon>Acytosteliales</taxon>
        <taxon>Cavenderiaceae</taxon>
        <taxon>Cavenderia</taxon>
    </lineage>
</organism>
<name>F4Q2I4_CACFS</name>
<proteinExistence type="predicted"/>
<sequence length="70" mass="8236">MTTKSTIIALKRRRPSTNQNTITMNLLLKTFSPRADYRDIQESGWLEPVVRWSVAWWMNCTYMSDLGEKP</sequence>
<reference evidence="2" key="1">
    <citation type="journal article" date="2011" name="Genome Res.">
        <title>Phylogeny-wide analysis of social amoeba genomes highlights ancient origins for complex intercellular communication.</title>
        <authorList>
            <person name="Heidel A.J."/>
            <person name="Lawal H.M."/>
            <person name="Felder M."/>
            <person name="Schilde C."/>
            <person name="Helps N.R."/>
            <person name="Tunggal B."/>
            <person name="Rivero F."/>
            <person name="John U."/>
            <person name="Schleicher M."/>
            <person name="Eichinger L."/>
            <person name="Platzer M."/>
            <person name="Noegel A.A."/>
            <person name="Schaap P."/>
            <person name="Gloeckner G."/>
        </authorList>
    </citation>
    <scope>NUCLEOTIDE SEQUENCE [LARGE SCALE GENOMIC DNA]</scope>
    <source>
        <strain evidence="2">SH3</strain>
    </source>
</reference>
<keyword evidence="2" id="KW-1185">Reference proteome</keyword>
<dbReference type="GeneID" id="14868699"/>
<accession>F4Q2I4</accession>
<evidence type="ECO:0000313" key="1">
    <source>
        <dbReference type="EMBL" id="EGG16663.1"/>
    </source>
</evidence>
<evidence type="ECO:0000313" key="2">
    <source>
        <dbReference type="Proteomes" id="UP000007797"/>
    </source>
</evidence>
<dbReference type="Proteomes" id="UP000007797">
    <property type="component" value="Unassembled WGS sequence"/>
</dbReference>
<dbReference type="KEGG" id="dfa:DFA_07641"/>
<protein>
    <submittedName>
        <fullName evidence="1">Uncharacterized protein</fullName>
    </submittedName>
</protein>